<evidence type="ECO:0000313" key="2">
    <source>
        <dbReference type="Proteomes" id="UP000429811"/>
    </source>
</evidence>
<accession>A0A6I2RSH7</accession>
<organism evidence="1 2">
    <name type="scientific">Flavonifractor plautii</name>
    <name type="common">Fusobacterium plautii</name>
    <dbReference type="NCBI Taxonomy" id="292800"/>
    <lineage>
        <taxon>Bacteria</taxon>
        <taxon>Bacillati</taxon>
        <taxon>Bacillota</taxon>
        <taxon>Clostridia</taxon>
        <taxon>Eubacteriales</taxon>
        <taxon>Oscillospiraceae</taxon>
        <taxon>Flavonifractor</taxon>
    </lineage>
</organism>
<evidence type="ECO:0000313" key="1">
    <source>
        <dbReference type="EMBL" id="MSB50154.1"/>
    </source>
</evidence>
<dbReference type="RefSeq" id="WP_008982015.1">
    <property type="nucleotide sequence ID" value="NZ_WKPO01000026.1"/>
</dbReference>
<name>A0A6I2RSH7_FLAPL</name>
<sequence>MLYKESKEYLLDKLKAAGLKSKPYTTQKALEKSQESHIGAVLFESETLLRNGSKTRYRDQEGAQKKRRKVFDRALAFTVIIGDYTDEAVESMFGAFLSSLDRGIYVNGDFVPIEVEGADWVDKDDSILKAQVAVQIKIRFDGGVYRDTDFAKVSDVAVESITKNEGKEFIDGE</sequence>
<dbReference type="AlphaFoldDB" id="A0A6I2RSH7"/>
<comment type="caution">
    <text evidence="1">The sequence shown here is derived from an EMBL/GenBank/DDBJ whole genome shotgun (WGS) entry which is preliminary data.</text>
</comment>
<reference evidence="1 2" key="1">
    <citation type="journal article" date="2019" name="Nat. Med.">
        <title>A library of human gut bacterial isolates paired with longitudinal multiomics data enables mechanistic microbiome research.</title>
        <authorList>
            <person name="Poyet M."/>
            <person name="Groussin M."/>
            <person name="Gibbons S.M."/>
            <person name="Avila-Pacheco J."/>
            <person name="Jiang X."/>
            <person name="Kearney S.M."/>
            <person name="Perrotta A.R."/>
            <person name="Berdy B."/>
            <person name="Zhao S."/>
            <person name="Lieberman T.D."/>
            <person name="Swanson P.K."/>
            <person name="Smith M."/>
            <person name="Roesemann S."/>
            <person name="Alexander J.E."/>
            <person name="Rich S.A."/>
            <person name="Livny J."/>
            <person name="Vlamakis H."/>
            <person name="Clish C."/>
            <person name="Bullock K."/>
            <person name="Deik A."/>
            <person name="Scott J."/>
            <person name="Pierce K.A."/>
            <person name="Xavier R.J."/>
            <person name="Alm E.J."/>
        </authorList>
    </citation>
    <scope>NUCLEOTIDE SEQUENCE [LARGE SCALE GENOMIC DNA]</scope>
    <source>
        <strain evidence="1 2">BIOML-A5</strain>
    </source>
</reference>
<dbReference type="EMBL" id="WKPO01000026">
    <property type="protein sequence ID" value="MSB50154.1"/>
    <property type="molecule type" value="Genomic_DNA"/>
</dbReference>
<dbReference type="Proteomes" id="UP000429811">
    <property type="component" value="Unassembled WGS sequence"/>
</dbReference>
<protein>
    <submittedName>
        <fullName evidence="1">SON protein</fullName>
    </submittedName>
</protein>
<proteinExistence type="predicted"/>
<gene>
    <name evidence="1" type="ORF">GKE90_15840</name>
</gene>